<dbReference type="InterPro" id="IPR002182">
    <property type="entry name" value="NB-ARC"/>
</dbReference>
<feature type="domain" description="Disease resistance N-terminal" evidence="8">
    <location>
        <begin position="12"/>
        <end position="97"/>
    </location>
</feature>
<organism evidence="11 12">
    <name type="scientific">Nyssa sinensis</name>
    <dbReference type="NCBI Taxonomy" id="561372"/>
    <lineage>
        <taxon>Eukaryota</taxon>
        <taxon>Viridiplantae</taxon>
        <taxon>Streptophyta</taxon>
        <taxon>Embryophyta</taxon>
        <taxon>Tracheophyta</taxon>
        <taxon>Spermatophyta</taxon>
        <taxon>Magnoliopsida</taxon>
        <taxon>eudicotyledons</taxon>
        <taxon>Gunneridae</taxon>
        <taxon>Pentapetalae</taxon>
        <taxon>asterids</taxon>
        <taxon>Cornales</taxon>
        <taxon>Nyssaceae</taxon>
        <taxon>Nyssa</taxon>
    </lineage>
</organism>
<dbReference type="PANTHER" id="PTHR23155:SF1238">
    <property type="entry name" value="TOMV SUSCEPTIBLE PROTEIN TM-2"/>
    <property type="match status" value="1"/>
</dbReference>
<dbReference type="FunFam" id="1.10.10.10:FF:000322">
    <property type="entry name" value="Probable disease resistance protein At1g63360"/>
    <property type="match status" value="1"/>
</dbReference>
<dbReference type="PRINTS" id="PR00364">
    <property type="entry name" value="DISEASERSIST"/>
</dbReference>
<evidence type="ECO:0000256" key="4">
    <source>
        <dbReference type="ARBA" id="ARBA00022741"/>
    </source>
</evidence>
<dbReference type="SUPFAM" id="SSF52058">
    <property type="entry name" value="L domain-like"/>
    <property type="match status" value="1"/>
</dbReference>
<sequence length="693" mass="79854">MAEIALGAANIVLTKAIDILGNLGVEDGVRLYWLKQDIYWIERQMRFLQSLLKDADAMHEQNYVATNLMNDIRDLAYDVEDIMDTYMPALATRERKGFLSWLLSSINNIFCDSSARDFVMEVQAIRRRVDEINSARNLLNVTQSVPGNKLNVGGFAWRKNERTFVGFEERIKDLTLKLRDEDVISIVAMGGTGKTTLAEELFRLATLMKEDDSSTLHFKCSAKVVVSQEPNVKELLQDIARQVGLAKDKWEEKVEVNLLEYLTGKRYVILFDDIWHTQTWDNLYKSIPKNSENGSKIIITSRQKSVGLHIGGESSLHELPPLNPDDSRKLFYEMVTESPDTDLSQELRDLGDQIVERCGGVPLSIVVTAGLLSIREKTVHAWKRVLDRMGQDKDVSKILALSYQDLDFELKPCFLYFGLFPEDYEVSIFQLINLWVAEGFINLNRERAPEDIGEDYLAELIDRNLIQVCRRRFNGRIKSCRIHDLLHNLCISLAKKSNFFNTLSDVTSTPAMSVRRVTTYGDSITSFKYQTPKLRALFSFCREFLILESKHLGDFRFLRVLCVECKRISLSLPNEIGNLSQLGYLRLWGFGLRKLPSTLSNLKNLLTLDVEGLYFLLFDDVIWKMKQLRHIIFPKVRFSEPASHILLFRDKITRCKANMHWFCSVETCLPNPQTLLHMDGFNLKSHWLRKFTN</sequence>
<gene>
    <name evidence="11" type="ORF">F0562_029993</name>
</gene>
<dbReference type="Pfam" id="PF00931">
    <property type="entry name" value="NB-ARC"/>
    <property type="match status" value="1"/>
</dbReference>
<keyword evidence="4" id="KW-0547">Nucleotide-binding</keyword>
<evidence type="ECO:0000259" key="8">
    <source>
        <dbReference type="Pfam" id="PF18052"/>
    </source>
</evidence>
<dbReference type="GO" id="GO:0098542">
    <property type="term" value="P:defense response to other organism"/>
    <property type="evidence" value="ECO:0007669"/>
    <property type="project" value="TreeGrafter"/>
</dbReference>
<dbReference type="InterPro" id="IPR036388">
    <property type="entry name" value="WH-like_DNA-bd_sf"/>
</dbReference>
<keyword evidence="12" id="KW-1185">Reference proteome</keyword>
<keyword evidence="2" id="KW-0433">Leucine-rich repeat</keyword>
<dbReference type="InterPro" id="IPR055414">
    <property type="entry name" value="LRR_R13L4/SHOC2-like"/>
</dbReference>
<evidence type="ECO:0000256" key="5">
    <source>
        <dbReference type="ARBA" id="ARBA00022821"/>
    </source>
</evidence>
<keyword evidence="3" id="KW-0677">Repeat</keyword>
<dbReference type="Pfam" id="PF18052">
    <property type="entry name" value="Rx_N"/>
    <property type="match status" value="1"/>
</dbReference>
<evidence type="ECO:0008006" key="13">
    <source>
        <dbReference type="Google" id="ProtNLM"/>
    </source>
</evidence>
<dbReference type="InterPro" id="IPR032675">
    <property type="entry name" value="LRR_dom_sf"/>
</dbReference>
<dbReference type="Pfam" id="PF23559">
    <property type="entry name" value="WHD_DRP"/>
    <property type="match status" value="1"/>
</dbReference>
<dbReference type="InterPro" id="IPR041118">
    <property type="entry name" value="Rx_N"/>
</dbReference>
<dbReference type="Pfam" id="PF23598">
    <property type="entry name" value="LRR_14"/>
    <property type="match status" value="1"/>
</dbReference>
<dbReference type="GO" id="GO:0051607">
    <property type="term" value="P:defense response to virus"/>
    <property type="evidence" value="ECO:0007669"/>
    <property type="project" value="UniProtKB-ARBA"/>
</dbReference>
<feature type="domain" description="Disease resistance R13L4/SHOC-2-like LRR" evidence="10">
    <location>
        <begin position="534"/>
        <end position="634"/>
    </location>
</feature>
<dbReference type="GO" id="GO:0043531">
    <property type="term" value="F:ADP binding"/>
    <property type="evidence" value="ECO:0007669"/>
    <property type="project" value="InterPro"/>
</dbReference>
<dbReference type="PANTHER" id="PTHR23155">
    <property type="entry name" value="DISEASE RESISTANCE PROTEIN RP"/>
    <property type="match status" value="1"/>
</dbReference>
<dbReference type="InterPro" id="IPR042197">
    <property type="entry name" value="Apaf_helical"/>
</dbReference>
<dbReference type="Proteomes" id="UP000325577">
    <property type="component" value="Linkage Group LG17"/>
</dbReference>
<dbReference type="Gene3D" id="3.40.50.300">
    <property type="entry name" value="P-loop containing nucleotide triphosphate hydrolases"/>
    <property type="match status" value="1"/>
</dbReference>
<feature type="domain" description="NB-ARC" evidence="7">
    <location>
        <begin position="170"/>
        <end position="338"/>
    </location>
</feature>
<name>A0A5J5AXF7_9ASTE</name>
<dbReference type="SUPFAM" id="SSF52540">
    <property type="entry name" value="P-loop containing nucleoside triphosphate hydrolases"/>
    <property type="match status" value="1"/>
</dbReference>
<dbReference type="InterPro" id="IPR027417">
    <property type="entry name" value="P-loop_NTPase"/>
</dbReference>
<evidence type="ECO:0000256" key="2">
    <source>
        <dbReference type="ARBA" id="ARBA00022614"/>
    </source>
</evidence>
<evidence type="ECO:0000256" key="3">
    <source>
        <dbReference type="ARBA" id="ARBA00022737"/>
    </source>
</evidence>
<reference evidence="11 12" key="1">
    <citation type="submission" date="2019-09" db="EMBL/GenBank/DDBJ databases">
        <title>A chromosome-level genome assembly of the Chinese tupelo Nyssa sinensis.</title>
        <authorList>
            <person name="Yang X."/>
            <person name="Kang M."/>
            <person name="Yang Y."/>
            <person name="Xiong H."/>
            <person name="Wang M."/>
            <person name="Zhang Z."/>
            <person name="Wang Z."/>
            <person name="Wu H."/>
            <person name="Ma T."/>
            <person name="Liu J."/>
            <person name="Xi Z."/>
        </authorList>
    </citation>
    <scope>NUCLEOTIDE SEQUENCE [LARGE SCALE GENOMIC DNA]</scope>
    <source>
        <strain evidence="11">J267</strain>
        <tissue evidence="11">Leaf</tissue>
    </source>
</reference>
<keyword evidence="6" id="KW-0067">ATP-binding</keyword>
<dbReference type="EMBL" id="CM018040">
    <property type="protein sequence ID" value="KAA8534990.1"/>
    <property type="molecule type" value="Genomic_DNA"/>
</dbReference>
<protein>
    <recommendedName>
        <fullName evidence="13">NB-ARC domain-containing protein</fullName>
    </recommendedName>
</protein>
<dbReference type="GO" id="GO:0005524">
    <property type="term" value="F:ATP binding"/>
    <property type="evidence" value="ECO:0007669"/>
    <property type="project" value="UniProtKB-KW"/>
</dbReference>
<evidence type="ECO:0000256" key="6">
    <source>
        <dbReference type="ARBA" id="ARBA00022840"/>
    </source>
</evidence>
<evidence type="ECO:0000259" key="9">
    <source>
        <dbReference type="Pfam" id="PF23559"/>
    </source>
</evidence>
<evidence type="ECO:0000313" key="11">
    <source>
        <dbReference type="EMBL" id="KAA8534990.1"/>
    </source>
</evidence>
<dbReference type="Gene3D" id="1.20.5.4130">
    <property type="match status" value="1"/>
</dbReference>
<comment type="similarity">
    <text evidence="1">Belongs to the disease resistance NB-LRR family.</text>
</comment>
<accession>A0A5J5AXF7</accession>
<proteinExistence type="inferred from homology"/>
<dbReference type="AlphaFoldDB" id="A0A5J5AXF7"/>
<dbReference type="Gene3D" id="1.10.10.10">
    <property type="entry name" value="Winged helix-like DNA-binding domain superfamily/Winged helix DNA-binding domain"/>
    <property type="match status" value="1"/>
</dbReference>
<dbReference type="CDD" id="cd14798">
    <property type="entry name" value="RX-CC_like"/>
    <property type="match status" value="1"/>
</dbReference>
<dbReference type="InterPro" id="IPR058922">
    <property type="entry name" value="WHD_DRP"/>
</dbReference>
<evidence type="ECO:0000259" key="10">
    <source>
        <dbReference type="Pfam" id="PF23598"/>
    </source>
</evidence>
<dbReference type="OrthoDB" id="912405at2759"/>
<evidence type="ECO:0000259" key="7">
    <source>
        <dbReference type="Pfam" id="PF00931"/>
    </source>
</evidence>
<evidence type="ECO:0000313" key="12">
    <source>
        <dbReference type="Proteomes" id="UP000325577"/>
    </source>
</evidence>
<dbReference type="InterPro" id="IPR044974">
    <property type="entry name" value="Disease_R_plants"/>
</dbReference>
<feature type="domain" description="Disease resistance protein winged helix" evidence="9">
    <location>
        <begin position="419"/>
        <end position="489"/>
    </location>
</feature>
<dbReference type="Gene3D" id="3.80.10.10">
    <property type="entry name" value="Ribonuclease Inhibitor"/>
    <property type="match status" value="1"/>
</dbReference>
<dbReference type="FunFam" id="3.40.50.300:FF:001091">
    <property type="entry name" value="Probable disease resistance protein At1g61300"/>
    <property type="match status" value="1"/>
</dbReference>
<dbReference type="InterPro" id="IPR038005">
    <property type="entry name" value="RX-like_CC"/>
</dbReference>
<dbReference type="Gene3D" id="1.10.8.430">
    <property type="entry name" value="Helical domain of apoptotic protease-activating factors"/>
    <property type="match status" value="1"/>
</dbReference>
<evidence type="ECO:0000256" key="1">
    <source>
        <dbReference type="ARBA" id="ARBA00008894"/>
    </source>
</evidence>
<keyword evidence="5" id="KW-0611">Plant defense</keyword>